<proteinExistence type="predicted"/>
<accession>A0A9W6C096</accession>
<dbReference type="AlphaFoldDB" id="A0A9W6C096"/>
<evidence type="ECO:0000313" key="2">
    <source>
        <dbReference type="EMBL" id="GLC61523.1"/>
    </source>
</evidence>
<organism evidence="2 3">
    <name type="scientific">Pleodorina starrii</name>
    <dbReference type="NCBI Taxonomy" id="330485"/>
    <lineage>
        <taxon>Eukaryota</taxon>
        <taxon>Viridiplantae</taxon>
        <taxon>Chlorophyta</taxon>
        <taxon>core chlorophytes</taxon>
        <taxon>Chlorophyceae</taxon>
        <taxon>CS clade</taxon>
        <taxon>Chlamydomonadales</taxon>
        <taxon>Volvocaceae</taxon>
        <taxon>Pleodorina</taxon>
    </lineage>
</organism>
<gene>
    <name evidence="2" type="primary">PLESTBF000903</name>
    <name evidence="2" type="ORF">PLESTB_001765700</name>
</gene>
<dbReference type="EMBL" id="BRXU01000047">
    <property type="protein sequence ID" value="GLC61523.1"/>
    <property type="molecule type" value="Genomic_DNA"/>
</dbReference>
<dbReference type="Proteomes" id="UP001165080">
    <property type="component" value="Unassembled WGS sequence"/>
</dbReference>
<reference evidence="2 3" key="1">
    <citation type="journal article" date="2023" name="Commun. Biol.">
        <title>Reorganization of the ancestral sex-determining regions during the evolution of trioecy in Pleodorina starrii.</title>
        <authorList>
            <person name="Takahashi K."/>
            <person name="Suzuki S."/>
            <person name="Kawai-Toyooka H."/>
            <person name="Yamamoto K."/>
            <person name="Hamaji T."/>
            <person name="Ootsuki R."/>
            <person name="Yamaguchi H."/>
            <person name="Kawachi M."/>
            <person name="Higashiyama T."/>
            <person name="Nozaki H."/>
        </authorList>
    </citation>
    <scope>NUCLEOTIDE SEQUENCE [LARGE SCALE GENOMIC DNA]</scope>
    <source>
        <strain evidence="2 3">NIES-4479</strain>
    </source>
</reference>
<name>A0A9W6C096_9CHLO</name>
<comment type="caution">
    <text evidence="2">The sequence shown here is derived from an EMBL/GenBank/DDBJ whole genome shotgun (WGS) entry which is preliminary data.</text>
</comment>
<protein>
    <submittedName>
        <fullName evidence="2">Uncharacterized protein</fullName>
    </submittedName>
</protein>
<keyword evidence="3" id="KW-1185">Reference proteome</keyword>
<sequence length="182" mass="19352">MPVYGGKGRSGVSNGVPGAVAPPLLLPPLNKQHPPGHSSLPPSLPAGLPPSEGPLLARLCKCYEAVMCSTCPNLATEPHHLYLRIHTSPGAATTPSPPLLPVLHQDCTPPLGFMLHGVELHTCRARTPLSVLAPQHEHERVTSQTATRLWWAPVSVLCSWAPSRAVSRAVVHGLGTHVIHRL</sequence>
<evidence type="ECO:0000256" key="1">
    <source>
        <dbReference type="SAM" id="MobiDB-lite"/>
    </source>
</evidence>
<evidence type="ECO:0000313" key="3">
    <source>
        <dbReference type="Proteomes" id="UP001165080"/>
    </source>
</evidence>
<feature type="region of interest" description="Disordered" evidence="1">
    <location>
        <begin position="23"/>
        <end position="47"/>
    </location>
</feature>